<protein>
    <submittedName>
        <fullName evidence="1">Uncharacterized protein</fullName>
    </submittedName>
</protein>
<dbReference type="EMBL" id="KV584528">
    <property type="protein sequence ID" value="OPL33164.1"/>
    <property type="molecule type" value="Genomic_DNA"/>
</dbReference>
<keyword evidence="2" id="KW-1185">Reference proteome</keyword>
<dbReference type="Proteomes" id="UP000266721">
    <property type="component" value="Unassembled WGS sequence"/>
</dbReference>
<comment type="caution">
    <text evidence="1">The sequence shown here is derived from an EMBL/GenBank/DDBJ whole genome shotgun (WGS) entry which is preliminary data.</text>
</comment>
<organism evidence="1 2">
    <name type="scientific">Mytilus galloprovincialis</name>
    <name type="common">Mediterranean mussel</name>
    <dbReference type="NCBI Taxonomy" id="29158"/>
    <lineage>
        <taxon>Eukaryota</taxon>
        <taxon>Metazoa</taxon>
        <taxon>Spiralia</taxon>
        <taxon>Lophotrochozoa</taxon>
        <taxon>Mollusca</taxon>
        <taxon>Bivalvia</taxon>
        <taxon>Autobranchia</taxon>
        <taxon>Pteriomorphia</taxon>
        <taxon>Mytilida</taxon>
        <taxon>Mytiloidea</taxon>
        <taxon>Mytilidae</taxon>
        <taxon>Mytilinae</taxon>
        <taxon>Mytilus</taxon>
    </lineage>
</organism>
<proteinExistence type="predicted"/>
<dbReference type="AlphaFoldDB" id="A0A3L5TTD9"/>
<name>A0A3L5TTD9_MYTGA</name>
<gene>
    <name evidence="1" type="ORF">AM593_05231</name>
</gene>
<reference evidence="1 2" key="1">
    <citation type="journal article" date="2016" name="PLoS ONE">
        <title>A First Insight into the Genome of the Filter-Feeder Mussel Mytilus galloprovincialis.</title>
        <authorList>
            <person name="Murgarella M."/>
            <person name="Puiu D."/>
            <person name="Novoa B."/>
            <person name="Figueras A."/>
            <person name="Posada D."/>
            <person name="Canchaya C."/>
        </authorList>
    </citation>
    <scope>NUCLEOTIDE SEQUENCE [LARGE SCALE GENOMIC DNA]</scope>
    <source>
        <tissue evidence="1">Muscle</tissue>
    </source>
</reference>
<evidence type="ECO:0000313" key="1">
    <source>
        <dbReference type="EMBL" id="OPL33164.1"/>
    </source>
</evidence>
<accession>A0A3L5TTD9</accession>
<evidence type="ECO:0000313" key="2">
    <source>
        <dbReference type="Proteomes" id="UP000266721"/>
    </source>
</evidence>
<feature type="non-terminal residue" evidence="1">
    <location>
        <position position="1"/>
    </location>
</feature>
<sequence length="151" mass="18212">MTKHIKRMDDNCHTHELVEAFANVENGGLNLRERDYPSALLIYLLKKEKWEIREEQLTFHQRILNYIYEEEFSHDQIIKLWQSFSNMRKKHTENKTEDKSKQTDLDPKCYGLTFLTLLKKHSFGEAMKLIETGNTFKKCNSIFQDIEYRYK</sequence>